<dbReference type="Proteomes" id="UP000008237">
    <property type="component" value="Unassembled WGS sequence"/>
</dbReference>
<gene>
    <name evidence="2" type="ORF">EAI_09096</name>
</gene>
<sequence length="119" mass="13885">MSLRSHPDRESYVRDHPDPETSSRDHPDREGSIRDHPDPEMMLRDLYEPEMSTRDQPDPETPARDHPDPEILTTEDRGQRRSSDPDPVDLGRKDEHAEDPDEGTDHDQHVIMRWLADSE</sequence>
<dbReference type="OrthoDB" id="8068099at2759"/>
<reference evidence="2 3" key="1">
    <citation type="journal article" date="2010" name="Science">
        <title>Genomic comparison of the ants Camponotus floridanus and Harpegnathos saltator.</title>
        <authorList>
            <person name="Bonasio R."/>
            <person name="Zhang G."/>
            <person name="Ye C."/>
            <person name="Mutti N.S."/>
            <person name="Fang X."/>
            <person name="Qin N."/>
            <person name="Donahue G."/>
            <person name="Yang P."/>
            <person name="Li Q."/>
            <person name="Li C."/>
            <person name="Zhang P."/>
            <person name="Huang Z."/>
            <person name="Berger S.L."/>
            <person name="Reinberg D."/>
            <person name="Wang J."/>
            <person name="Liebig J."/>
        </authorList>
    </citation>
    <scope>NUCLEOTIDE SEQUENCE [LARGE SCALE GENOMIC DNA]</scope>
    <source>
        <strain evidence="2 3">R22 G/1</strain>
    </source>
</reference>
<feature type="compositionally biased region" description="Basic and acidic residues" evidence="1">
    <location>
        <begin position="1"/>
        <end position="96"/>
    </location>
</feature>
<dbReference type="AlphaFoldDB" id="E2BQY6"/>
<name>E2BQY6_HARSA</name>
<dbReference type="InParanoid" id="E2BQY6"/>
<organism evidence="3">
    <name type="scientific">Harpegnathos saltator</name>
    <name type="common">Jerdon's jumping ant</name>
    <dbReference type="NCBI Taxonomy" id="610380"/>
    <lineage>
        <taxon>Eukaryota</taxon>
        <taxon>Metazoa</taxon>
        <taxon>Ecdysozoa</taxon>
        <taxon>Arthropoda</taxon>
        <taxon>Hexapoda</taxon>
        <taxon>Insecta</taxon>
        <taxon>Pterygota</taxon>
        <taxon>Neoptera</taxon>
        <taxon>Endopterygota</taxon>
        <taxon>Hymenoptera</taxon>
        <taxon>Apocrita</taxon>
        <taxon>Aculeata</taxon>
        <taxon>Formicoidea</taxon>
        <taxon>Formicidae</taxon>
        <taxon>Ponerinae</taxon>
        <taxon>Ponerini</taxon>
        <taxon>Harpegnathos</taxon>
    </lineage>
</organism>
<proteinExistence type="predicted"/>
<evidence type="ECO:0000313" key="2">
    <source>
        <dbReference type="EMBL" id="EFN81897.1"/>
    </source>
</evidence>
<evidence type="ECO:0000256" key="1">
    <source>
        <dbReference type="SAM" id="MobiDB-lite"/>
    </source>
</evidence>
<accession>E2BQY6</accession>
<keyword evidence="3" id="KW-1185">Reference proteome</keyword>
<protein>
    <submittedName>
        <fullName evidence="2">Uncharacterized protein</fullName>
    </submittedName>
</protein>
<evidence type="ECO:0000313" key="3">
    <source>
        <dbReference type="Proteomes" id="UP000008237"/>
    </source>
</evidence>
<feature type="region of interest" description="Disordered" evidence="1">
    <location>
        <begin position="1"/>
        <end position="119"/>
    </location>
</feature>
<dbReference type="EMBL" id="GL449823">
    <property type="protein sequence ID" value="EFN81897.1"/>
    <property type="molecule type" value="Genomic_DNA"/>
</dbReference>